<feature type="transmembrane region" description="Helical" evidence="1">
    <location>
        <begin position="392"/>
        <end position="414"/>
    </location>
</feature>
<keyword evidence="1" id="KW-0812">Transmembrane</keyword>
<keyword evidence="1" id="KW-0472">Membrane</keyword>
<dbReference type="InterPro" id="IPR043993">
    <property type="entry name" value="T4SS_pilin"/>
</dbReference>
<gene>
    <name evidence="3" type="ORF">COX80_03585</name>
</gene>
<evidence type="ECO:0000313" key="3">
    <source>
        <dbReference type="EMBL" id="PIZ95787.1"/>
    </source>
</evidence>
<dbReference type="Proteomes" id="UP000231453">
    <property type="component" value="Unassembled WGS sequence"/>
</dbReference>
<feature type="chain" id="PRO_5014689163" evidence="2">
    <location>
        <begin position="28"/>
        <end position="427"/>
    </location>
</feature>
<feature type="signal peptide" evidence="2">
    <location>
        <begin position="1"/>
        <end position="27"/>
    </location>
</feature>
<sequence length="427" mass="46986">MKNFYKILFFTVILFASLFSLQSTVLAAGPVDDFFSSVDKGLNYQCCLLKRSNDQTVACVKNHTVGGGSRIGCYENYSDPETVNARIQEMYYSGDTLYDFRTQNITKLENVDCNAIAACVEFSDQEKMFSGTISKSDFDLINIATFNVKVSKMLPVTDYNFSKLECINCNITPGLKATSGSFSISNSNLSVHELTMNFELTPYEYIKGSQDKKLPATVNLEFKASGKTSEGKDLTTFLKFPLIIKGANCKDFDNDEAKCSTNSGCLFVSATKKCGEVADASLCSVLNKNECAVSIACTQDANEKCVSNVSKAVDEYIAKDHQMPKGYSGPLPECAFDGSCRDVNKLVELALKVVDYLFSIVAGLAFVFFIYGGFTWIFSFGNPEKVKKGQQIFVYAVIGLIIVFSAYILVSFLLNVLGVNDAYIIIN</sequence>
<evidence type="ECO:0000256" key="2">
    <source>
        <dbReference type="SAM" id="SignalP"/>
    </source>
</evidence>
<feature type="transmembrane region" description="Helical" evidence="1">
    <location>
        <begin position="356"/>
        <end position="380"/>
    </location>
</feature>
<evidence type="ECO:0000313" key="4">
    <source>
        <dbReference type="Proteomes" id="UP000231453"/>
    </source>
</evidence>
<dbReference type="AlphaFoldDB" id="A0A2M7VA64"/>
<dbReference type="Pfam" id="PF18895">
    <property type="entry name" value="T4SS_pilin"/>
    <property type="match status" value="1"/>
</dbReference>
<evidence type="ECO:0000256" key="1">
    <source>
        <dbReference type="SAM" id="Phobius"/>
    </source>
</evidence>
<protein>
    <submittedName>
        <fullName evidence="3">Uncharacterized protein</fullName>
    </submittedName>
</protein>
<reference evidence="4" key="1">
    <citation type="submission" date="2017-09" db="EMBL/GenBank/DDBJ databases">
        <title>Depth-based differentiation of microbial function through sediment-hosted aquifers and enrichment of novel symbionts in the deep terrestrial subsurface.</title>
        <authorList>
            <person name="Probst A.J."/>
            <person name="Ladd B."/>
            <person name="Jarett J.K."/>
            <person name="Geller-Mcgrath D.E."/>
            <person name="Sieber C.M.K."/>
            <person name="Emerson J.B."/>
            <person name="Anantharaman K."/>
            <person name="Thomas B.C."/>
            <person name="Malmstrom R."/>
            <person name="Stieglmeier M."/>
            <person name="Klingl A."/>
            <person name="Woyke T."/>
            <person name="Ryan C.M."/>
            <person name="Banfield J.F."/>
        </authorList>
    </citation>
    <scope>NUCLEOTIDE SEQUENCE [LARGE SCALE GENOMIC DNA]</scope>
</reference>
<name>A0A2M7VA64_9BACT</name>
<proteinExistence type="predicted"/>
<keyword evidence="1" id="KW-1133">Transmembrane helix</keyword>
<dbReference type="EMBL" id="PFPL01000045">
    <property type="protein sequence ID" value="PIZ95787.1"/>
    <property type="molecule type" value="Genomic_DNA"/>
</dbReference>
<organism evidence="3 4">
    <name type="scientific">Candidatus Magasanikbacteria bacterium CG_4_10_14_0_2_um_filter_33_14</name>
    <dbReference type="NCBI Taxonomy" id="1974636"/>
    <lineage>
        <taxon>Bacteria</taxon>
        <taxon>Candidatus Magasanikiibacteriota</taxon>
    </lineage>
</organism>
<comment type="caution">
    <text evidence="3">The sequence shown here is derived from an EMBL/GenBank/DDBJ whole genome shotgun (WGS) entry which is preliminary data.</text>
</comment>
<accession>A0A2M7VA64</accession>
<keyword evidence="2" id="KW-0732">Signal</keyword>